<dbReference type="EMBL" id="AK007352">
    <property type="protein sequence ID" value="BAB24979.3"/>
    <property type="molecule type" value="mRNA"/>
</dbReference>
<accession>Q9CVM8</accession>
<dbReference type="AlphaFoldDB" id="Q9CVM8"/>
<reference evidence="1" key="4">
    <citation type="submission" date="2000-07" db="EMBL/GenBank/DDBJ databases">
        <authorList>
            <person name="Adachi J."/>
            <person name="Aizawa K."/>
            <person name="Akahira S."/>
            <person name="Akimura T."/>
            <person name="Arai A."/>
            <person name="Aono H."/>
            <person name="Arakawa T."/>
            <person name="Bono H."/>
            <person name="Carninci P."/>
            <person name="Fukuda S."/>
            <person name="Fukunishi Y."/>
            <person name="Furuno M."/>
            <person name="Hanagaki T."/>
            <person name="Hara A."/>
            <person name="Hayatsu N."/>
            <person name="Hiramoto K."/>
            <person name="Hiraoka T."/>
            <person name="Hori F."/>
            <person name="Imotani K."/>
            <person name="Ishii Y."/>
            <person name="Itoh M."/>
            <person name="Izawa M."/>
            <person name="Kasukawa T."/>
            <person name="Kato H."/>
            <person name="Kawai J."/>
            <person name="Kojima Y."/>
            <person name="Konno H."/>
            <person name="Kouda M."/>
            <person name="Koya S."/>
            <person name="Kurihara C."/>
            <person name="Matsuyama T."/>
            <person name="Miyazaki A."/>
            <person name="Nishi K."/>
            <person name="Nomura K."/>
            <person name="Numazaki R."/>
            <person name="Ohno M."/>
            <person name="Okazaki Y."/>
            <person name="Okido T."/>
            <person name="Owa C."/>
            <person name="Saito H."/>
            <person name="Saito R."/>
            <person name="Sakai C."/>
            <person name="Sakai K."/>
            <person name="Sano H."/>
            <person name="Sasaki D."/>
            <person name="Shibata K."/>
            <person name="Shibata Y."/>
            <person name="Shinagawa A."/>
            <person name="Shiraki T."/>
            <person name="Sogabe Y."/>
            <person name="Suzuki H."/>
            <person name="Tagami M."/>
            <person name="Tagawa A."/>
            <person name="Takahashi F."/>
            <person name="Tanaka T."/>
            <person name="Tejima Y."/>
            <person name="Toya T."/>
            <person name="Yamamura T."/>
            <person name="Yasunishi A."/>
            <person name="Yoshida K."/>
            <person name="Yoshino M."/>
            <person name="Muramatsu M."/>
            <person name="Hayashizaki Y."/>
        </authorList>
    </citation>
    <scope>NUCLEOTIDE SEQUENCE</scope>
    <source>
        <strain evidence="1">C57BL/6J</strain>
        <tissue evidence="1">Pancreas</tissue>
    </source>
</reference>
<feature type="non-terminal residue" evidence="1">
    <location>
        <position position="133"/>
    </location>
</feature>
<protein>
    <submittedName>
        <fullName evidence="1">Uncharacterized protein</fullName>
    </submittedName>
</protein>
<dbReference type="GO" id="GO:0030425">
    <property type="term" value="C:dendrite"/>
    <property type="evidence" value="ECO:0000250"/>
    <property type="project" value="HGNC-UCL"/>
</dbReference>
<dbReference type="GO" id="GO:0019901">
    <property type="term" value="F:protein kinase binding"/>
    <property type="evidence" value="ECO:0000250"/>
    <property type="project" value="HGNC-UCL"/>
</dbReference>
<reference evidence="1" key="2">
    <citation type="journal article" date="2000" name="Genome Res.">
        <title>Normalization and subtraction of cap-trapper-selected cDNAs to prepare full-length cDNA libraries for rapid discovery of new genes.</title>
        <authorList>
            <person name="Carninci P."/>
            <person name="Shibata Y."/>
            <person name="Hayatsu N."/>
            <person name="Sugahara Y."/>
            <person name="Shibata K."/>
            <person name="Itoh M."/>
            <person name="Konno H."/>
            <person name="Okazaki Y."/>
            <person name="Muramatsu M."/>
            <person name="Hayashizaki Y."/>
        </authorList>
    </citation>
    <scope>NUCLEOTIDE SEQUENCE</scope>
    <source>
        <strain evidence="1">C57BL/6J</strain>
        <tissue evidence="1">Pancreas</tissue>
    </source>
</reference>
<dbReference type="GO" id="GO:0043025">
    <property type="term" value="C:neuronal cell body"/>
    <property type="evidence" value="ECO:0000250"/>
    <property type="project" value="HGNC-UCL"/>
</dbReference>
<sequence length="133" mass="15093">MDCKKKTKTNNKCNHKSAKYLEPPKGILVSFCPLCSESCVGTLGESFLLFIGVLLRLASCLFCMVFAKKCLLREESFTFFFVLLNYLFATLDLKRSPPLPVPSFLNSLFCMLHLEPAHRAISPVYNKELFLCL</sequence>
<proteinExistence type="evidence at transcript level"/>
<gene>
    <name evidence="2" type="primary">Camk2n1</name>
</gene>
<organism evidence="1">
    <name type="scientific">Mus musculus</name>
    <name type="common">Mouse</name>
    <dbReference type="NCBI Taxonomy" id="10090"/>
    <lineage>
        <taxon>Eukaryota</taxon>
        <taxon>Metazoa</taxon>
        <taxon>Chordata</taxon>
        <taxon>Craniata</taxon>
        <taxon>Vertebrata</taxon>
        <taxon>Euteleostomi</taxon>
        <taxon>Mammalia</taxon>
        <taxon>Eutheria</taxon>
        <taxon>Euarchontoglires</taxon>
        <taxon>Glires</taxon>
        <taxon>Rodentia</taxon>
        <taxon>Myomorpha</taxon>
        <taxon>Muroidea</taxon>
        <taxon>Muridae</taxon>
        <taxon>Murinae</taxon>
        <taxon>Mus</taxon>
        <taxon>Mus</taxon>
    </lineage>
</organism>
<dbReference type="GO" id="GO:0008427">
    <property type="term" value="F:calcium-dependent protein kinase inhibitor activity"/>
    <property type="evidence" value="ECO:0000250"/>
    <property type="project" value="HGNC-UCL"/>
</dbReference>
<evidence type="ECO:0000313" key="2">
    <source>
        <dbReference type="MGI" id="MGI:1913509"/>
    </source>
</evidence>
<reference evidence="1" key="5">
    <citation type="journal article" date="2001" name="Nature">
        <title>Functional annotation of a full-length mouse cDNA collection.</title>
        <authorList>
            <consortium name="The RIKEN Genome Exploration Research Group Phase II Team and the FANTOM Consortium"/>
        </authorList>
    </citation>
    <scope>NUCLEOTIDE SEQUENCE</scope>
    <source>
        <strain evidence="1">C57BL/6J</strain>
        <tissue evidence="1">Pancreas</tissue>
    </source>
</reference>
<reference evidence="1" key="1">
    <citation type="journal article" date="1999" name="Methods Enzymol.">
        <title>High-efficiency full-length cDNA cloning.</title>
        <authorList>
            <person name="Carninci P."/>
            <person name="Hayashizaki Y."/>
        </authorList>
    </citation>
    <scope>NUCLEOTIDE SEQUENCE</scope>
    <source>
        <strain evidence="1">C57BL/6J</strain>
        <tissue evidence="1">Pancreas</tissue>
    </source>
</reference>
<reference evidence="1" key="6">
    <citation type="journal article" date="2002" name="Nature">
        <title>Analysis of the mouse transcriptome based on functional annotation of 60,770 full-length cDNAs.</title>
        <authorList>
            <consortium name="The FANTOM Consortium and the RIKEN Genome Exploration Research Group Phase I and II Team"/>
        </authorList>
    </citation>
    <scope>NUCLEOTIDE SEQUENCE</scope>
    <source>
        <strain evidence="1">C57BL/6J</strain>
        <tissue evidence="1">Pancreas</tissue>
    </source>
</reference>
<evidence type="ECO:0000313" key="1">
    <source>
        <dbReference type="EMBL" id="BAB24979.3"/>
    </source>
</evidence>
<dbReference type="MGI" id="MGI:1913509">
    <property type="gene designation" value="Camk2n1"/>
</dbReference>
<reference evidence="1" key="3">
    <citation type="journal article" date="2000" name="Genome Res.">
        <title>RIKEN integrated sequence analysis (RISA) system--384-format sequencing pipeline with 384 multicapillary sequencer.</title>
        <authorList>
            <person name="Shibata K."/>
            <person name="Itoh M."/>
            <person name="Aizawa K."/>
            <person name="Nagaoka S."/>
            <person name="Sasaki N."/>
            <person name="Carninci P."/>
            <person name="Konno H."/>
            <person name="Akiyama J."/>
            <person name="Nishi K."/>
            <person name="Kitsunai T."/>
            <person name="Tashiro H."/>
            <person name="Itoh M."/>
            <person name="Sumi N."/>
            <person name="Ishii Y."/>
            <person name="Nakamura S."/>
            <person name="Hazama M."/>
            <person name="Nishine T."/>
            <person name="Harada A."/>
            <person name="Yamamoto R."/>
            <person name="Matsumoto H."/>
            <person name="Sakaguchi S."/>
            <person name="Ikegami T."/>
            <person name="Kashiwagi K."/>
            <person name="Fujiwake S."/>
            <person name="Inoue K."/>
            <person name="Togawa Y."/>
            <person name="Izawa M."/>
            <person name="Ohara E."/>
            <person name="Watahiki M."/>
            <person name="Yoneda Y."/>
            <person name="Ishikawa T."/>
            <person name="Ozawa K."/>
            <person name="Tanaka T."/>
            <person name="Matsuura S."/>
            <person name="Kawai J."/>
            <person name="Okazaki Y."/>
            <person name="Muramatsu M."/>
            <person name="Inoue Y."/>
            <person name="Kira A."/>
            <person name="Hayashizaki Y."/>
        </authorList>
    </citation>
    <scope>NUCLEOTIDE SEQUENCE</scope>
    <source>
        <strain evidence="1">C57BL/6J</strain>
        <tissue evidence="1">Pancreas</tissue>
    </source>
</reference>
<name>Q9CVM8_MOUSE</name>
<reference evidence="1" key="8">
    <citation type="journal article" date="2005" name="Science">
        <title>Antisense Transcription in the Mammalian Transcriptome.</title>
        <authorList>
            <consortium name="RIKEN Genome Exploration Research Group and Genome Science Group (Genome Network Project Core Group) and the FANTOM Consortium"/>
        </authorList>
    </citation>
    <scope>NUCLEOTIDE SEQUENCE</scope>
    <source>
        <strain evidence="1">C57BL/6J</strain>
        <tissue evidence="1">Pancreas</tissue>
    </source>
</reference>
<reference evidence="1" key="7">
    <citation type="journal article" date="2005" name="Science">
        <title>The Transcriptional Landscape of the Mammalian Genome.</title>
        <authorList>
            <consortium name="The FANTOM Consortium"/>
            <consortium name="Riken Genome Exploration Research Group and Genome Science Group (Genome Network Project Core Group)"/>
        </authorList>
    </citation>
    <scope>NUCLEOTIDE SEQUENCE</scope>
    <source>
        <strain evidence="1">C57BL/6J</strain>
        <tissue evidence="1">Pancreas</tissue>
    </source>
</reference>
<dbReference type="AGR" id="MGI:1913509"/>